<name>A0A0L0GB74_9EUKA</name>
<dbReference type="EMBL" id="KQ241660">
    <property type="protein sequence ID" value="KNC86250.1"/>
    <property type="molecule type" value="Genomic_DNA"/>
</dbReference>
<accession>A0A0L0GB74</accession>
<feature type="region of interest" description="Disordered" evidence="1">
    <location>
        <begin position="1"/>
        <end position="32"/>
    </location>
</feature>
<feature type="compositionally biased region" description="Polar residues" evidence="1">
    <location>
        <begin position="108"/>
        <end position="122"/>
    </location>
</feature>
<organism evidence="2 3">
    <name type="scientific">Sphaeroforma arctica JP610</name>
    <dbReference type="NCBI Taxonomy" id="667725"/>
    <lineage>
        <taxon>Eukaryota</taxon>
        <taxon>Ichthyosporea</taxon>
        <taxon>Ichthyophonida</taxon>
        <taxon>Sphaeroforma</taxon>
    </lineage>
</organism>
<dbReference type="Proteomes" id="UP000054560">
    <property type="component" value="Unassembled WGS sequence"/>
</dbReference>
<protein>
    <submittedName>
        <fullName evidence="2">Uncharacterized protein</fullName>
    </submittedName>
</protein>
<proteinExistence type="predicted"/>
<sequence>MEYTQTSCGKSDLYSKAPATPLKGSNLAGNPKALAKTNSKALAKTNSEALAKTNRQDSALDEVSLQCAHTDHQEDSERRDSAFDEVYRAKPGDKSLDTNTIKELPNGDNHTQAGINDTNGAINDTAHGGGSEEDDISDTPAARRASTKPTNTTEELELQVREAFGLYLGRERACLC</sequence>
<evidence type="ECO:0000313" key="3">
    <source>
        <dbReference type="Proteomes" id="UP000054560"/>
    </source>
</evidence>
<gene>
    <name evidence="2" type="ORF">SARC_01572</name>
</gene>
<dbReference type="RefSeq" id="XP_014160152.1">
    <property type="nucleotide sequence ID" value="XM_014304677.1"/>
</dbReference>
<evidence type="ECO:0000313" key="2">
    <source>
        <dbReference type="EMBL" id="KNC86250.1"/>
    </source>
</evidence>
<feature type="region of interest" description="Disordered" evidence="1">
    <location>
        <begin position="91"/>
        <end position="153"/>
    </location>
</feature>
<reference evidence="2 3" key="1">
    <citation type="submission" date="2011-02" db="EMBL/GenBank/DDBJ databases">
        <title>The Genome Sequence of Sphaeroforma arctica JP610.</title>
        <authorList>
            <consortium name="The Broad Institute Genome Sequencing Platform"/>
            <person name="Russ C."/>
            <person name="Cuomo C."/>
            <person name="Young S.K."/>
            <person name="Zeng Q."/>
            <person name="Gargeya S."/>
            <person name="Alvarado L."/>
            <person name="Berlin A."/>
            <person name="Chapman S.B."/>
            <person name="Chen Z."/>
            <person name="Freedman E."/>
            <person name="Gellesch M."/>
            <person name="Goldberg J."/>
            <person name="Griggs A."/>
            <person name="Gujja S."/>
            <person name="Heilman E."/>
            <person name="Heiman D."/>
            <person name="Howarth C."/>
            <person name="Mehta T."/>
            <person name="Neiman D."/>
            <person name="Pearson M."/>
            <person name="Roberts A."/>
            <person name="Saif S."/>
            <person name="Shea T."/>
            <person name="Shenoy N."/>
            <person name="Sisk P."/>
            <person name="Stolte C."/>
            <person name="Sykes S."/>
            <person name="White J."/>
            <person name="Yandava C."/>
            <person name="Burger G."/>
            <person name="Gray M.W."/>
            <person name="Holland P.W.H."/>
            <person name="King N."/>
            <person name="Lang F.B.F."/>
            <person name="Roger A.J."/>
            <person name="Ruiz-Trillo I."/>
            <person name="Haas B."/>
            <person name="Nusbaum C."/>
            <person name="Birren B."/>
        </authorList>
    </citation>
    <scope>NUCLEOTIDE SEQUENCE [LARGE SCALE GENOMIC DNA]</scope>
    <source>
        <strain evidence="2 3">JP610</strain>
    </source>
</reference>
<evidence type="ECO:0000256" key="1">
    <source>
        <dbReference type="SAM" id="MobiDB-lite"/>
    </source>
</evidence>
<keyword evidence="3" id="KW-1185">Reference proteome</keyword>
<dbReference type="GeneID" id="25902076"/>
<dbReference type="AlphaFoldDB" id="A0A0L0GB74"/>